<organism evidence="13 14">
    <name type="scientific">Sphingobacterium corticibacterium</name>
    <dbReference type="NCBI Taxonomy" id="2484746"/>
    <lineage>
        <taxon>Bacteria</taxon>
        <taxon>Pseudomonadati</taxon>
        <taxon>Bacteroidota</taxon>
        <taxon>Sphingobacteriia</taxon>
        <taxon>Sphingobacteriales</taxon>
        <taxon>Sphingobacteriaceae</taxon>
        <taxon>Sphingobacterium</taxon>
    </lineage>
</organism>
<evidence type="ECO:0000256" key="6">
    <source>
        <dbReference type="ARBA" id="ARBA00022827"/>
    </source>
</evidence>
<dbReference type="SUPFAM" id="SSF143631">
    <property type="entry name" value="ApbE-like"/>
    <property type="match status" value="1"/>
</dbReference>
<evidence type="ECO:0000256" key="5">
    <source>
        <dbReference type="ARBA" id="ARBA00022723"/>
    </source>
</evidence>
<feature type="chain" id="PRO_5039926935" description="FAD:protein FMN transferase" evidence="12">
    <location>
        <begin position="20"/>
        <end position="328"/>
    </location>
</feature>
<dbReference type="Proteomes" id="UP000292855">
    <property type="component" value="Unassembled WGS sequence"/>
</dbReference>
<protein>
    <recommendedName>
        <fullName evidence="2 10">FAD:protein FMN transferase</fullName>
        <ecNumber evidence="1 10">2.7.1.180</ecNumber>
    </recommendedName>
    <alternativeName>
        <fullName evidence="8 10">Flavin transferase</fullName>
    </alternativeName>
</protein>
<evidence type="ECO:0000256" key="10">
    <source>
        <dbReference type="PIRNR" id="PIRNR006268"/>
    </source>
</evidence>
<feature type="signal peptide" evidence="12">
    <location>
        <begin position="1"/>
        <end position="19"/>
    </location>
</feature>
<dbReference type="GO" id="GO:0046872">
    <property type="term" value="F:metal ion binding"/>
    <property type="evidence" value="ECO:0007669"/>
    <property type="project" value="UniProtKB-UniRule"/>
</dbReference>
<dbReference type="OrthoDB" id="9778595at2"/>
<dbReference type="EMBL" id="SGIT01000001">
    <property type="protein sequence ID" value="RZF61921.1"/>
    <property type="molecule type" value="Genomic_DNA"/>
</dbReference>
<evidence type="ECO:0000256" key="11">
    <source>
        <dbReference type="PIRSR" id="PIRSR006268-2"/>
    </source>
</evidence>
<feature type="binding site" evidence="11">
    <location>
        <position position="277"/>
    </location>
    <ligand>
        <name>Mg(2+)</name>
        <dbReference type="ChEBI" id="CHEBI:18420"/>
    </ligand>
</feature>
<dbReference type="Pfam" id="PF02424">
    <property type="entry name" value="ApbE"/>
    <property type="match status" value="1"/>
</dbReference>
<feature type="binding site" evidence="11">
    <location>
        <position position="164"/>
    </location>
    <ligand>
        <name>Mg(2+)</name>
        <dbReference type="ChEBI" id="CHEBI:18420"/>
    </ligand>
</feature>
<name>A0A4Q6XPS8_9SPHI</name>
<evidence type="ECO:0000256" key="7">
    <source>
        <dbReference type="ARBA" id="ARBA00022842"/>
    </source>
</evidence>
<evidence type="ECO:0000256" key="8">
    <source>
        <dbReference type="ARBA" id="ARBA00031306"/>
    </source>
</evidence>
<dbReference type="GO" id="GO:0016740">
    <property type="term" value="F:transferase activity"/>
    <property type="evidence" value="ECO:0007669"/>
    <property type="project" value="UniProtKB-UniRule"/>
</dbReference>
<comment type="cofactor">
    <cofactor evidence="11">
        <name>Mg(2+)</name>
        <dbReference type="ChEBI" id="CHEBI:18420"/>
    </cofactor>
    <cofactor evidence="11">
        <name>Mn(2+)</name>
        <dbReference type="ChEBI" id="CHEBI:29035"/>
    </cofactor>
    <text evidence="11">Magnesium. Can also use manganese.</text>
</comment>
<keyword evidence="7 10" id="KW-0460">Magnesium</keyword>
<evidence type="ECO:0000256" key="4">
    <source>
        <dbReference type="ARBA" id="ARBA00022679"/>
    </source>
</evidence>
<keyword evidence="3 10" id="KW-0285">Flavoprotein</keyword>
<keyword evidence="6 10" id="KW-0274">FAD</keyword>
<keyword evidence="14" id="KW-1185">Reference proteome</keyword>
<comment type="caution">
    <text evidence="13">The sequence shown here is derived from an EMBL/GenBank/DDBJ whole genome shotgun (WGS) entry which is preliminary data.</text>
</comment>
<evidence type="ECO:0000256" key="1">
    <source>
        <dbReference type="ARBA" id="ARBA00011955"/>
    </source>
</evidence>
<evidence type="ECO:0000313" key="14">
    <source>
        <dbReference type="Proteomes" id="UP000292855"/>
    </source>
</evidence>
<accession>A0A4Q6XPS8</accession>
<evidence type="ECO:0000256" key="2">
    <source>
        <dbReference type="ARBA" id="ARBA00016337"/>
    </source>
</evidence>
<keyword evidence="4 10" id="KW-0808">Transferase</keyword>
<dbReference type="RefSeq" id="WP_130140151.1">
    <property type="nucleotide sequence ID" value="NZ_SGIT01000001.1"/>
</dbReference>
<sequence>MLKGVFISCLICLGCLAYAQQPKFTIDGKAQGTSYHIQYYAPNSIVSKIQIDSVLQVIDRSMSLYDDQSLISIFNRADRDIELDKHMAKVVRRSFDLNQLSDGIFDITVMPLVNLWGFGPNRIHTFPERQTIDSILQFVGMDKLVLNDNMLTKSDERVQVDLNGIAQGYSVDVIAQFLDGKGVESYLVELGGEIKVKGYKDVNIPFEIAIESPQNGKYSNVILQLTDRAVTTSGNYRRTFDLEGRRIHHHINPQDGYPIQNNVASVTVIAPTAMDADGYDNVFMAMTPEQGIELANRLEYIDVYIIYQDKGRFKEAFSADFHRYIKNN</sequence>
<reference evidence="13 14" key="1">
    <citation type="submission" date="2019-02" db="EMBL/GenBank/DDBJ databases">
        <authorList>
            <person name="Li Y."/>
        </authorList>
    </citation>
    <scope>NUCLEOTIDE SEQUENCE [LARGE SCALE GENOMIC DNA]</scope>
    <source>
        <strain evidence="13 14">30C10-4-7</strain>
    </source>
</reference>
<dbReference type="EC" id="2.7.1.180" evidence="1 10"/>
<evidence type="ECO:0000256" key="12">
    <source>
        <dbReference type="SAM" id="SignalP"/>
    </source>
</evidence>
<dbReference type="InterPro" id="IPR003374">
    <property type="entry name" value="ApbE-like_sf"/>
</dbReference>
<evidence type="ECO:0000313" key="13">
    <source>
        <dbReference type="EMBL" id="RZF61921.1"/>
    </source>
</evidence>
<evidence type="ECO:0000256" key="3">
    <source>
        <dbReference type="ARBA" id="ARBA00022630"/>
    </source>
</evidence>
<dbReference type="AlphaFoldDB" id="A0A4Q6XPS8"/>
<keyword evidence="5 10" id="KW-0479">Metal-binding</keyword>
<comment type="catalytic activity">
    <reaction evidence="9 10">
        <text>L-threonyl-[protein] + FAD = FMN-L-threonyl-[protein] + AMP + H(+)</text>
        <dbReference type="Rhea" id="RHEA:36847"/>
        <dbReference type="Rhea" id="RHEA-COMP:11060"/>
        <dbReference type="Rhea" id="RHEA-COMP:11061"/>
        <dbReference type="ChEBI" id="CHEBI:15378"/>
        <dbReference type="ChEBI" id="CHEBI:30013"/>
        <dbReference type="ChEBI" id="CHEBI:57692"/>
        <dbReference type="ChEBI" id="CHEBI:74257"/>
        <dbReference type="ChEBI" id="CHEBI:456215"/>
        <dbReference type="EC" id="2.7.1.180"/>
    </reaction>
</comment>
<dbReference type="Gene3D" id="3.10.520.10">
    <property type="entry name" value="ApbE-like domains"/>
    <property type="match status" value="1"/>
</dbReference>
<comment type="similarity">
    <text evidence="10">Belongs to the ApbE family.</text>
</comment>
<gene>
    <name evidence="13" type="ORF">EWE74_03635</name>
</gene>
<evidence type="ECO:0000256" key="9">
    <source>
        <dbReference type="ARBA" id="ARBA00048540"/>
    </source>
</evidence>
<proteinExistence type="inferred from homology"/>
<dbReference type="PANTHER" id="PTHR30040">
    <property type="entry name" value="THIAMINE BIOSYNTHESIS LIPOPROTEIN APBE"/>
    <property type="match status" value="1"/>
</dbReference>
<dbReference type="InterPro" id="IPR024932">
    <property type="entry name" value="ApbE"/>
</dbReference>
<dbReference type="PANTHER" id="PTHR30040:SF2">
    <property type="entry name" value="FAD:PROTEIN FMN TRANSFERASE"/>
    <property type="match status" value="1"/>
</dbReference>
<dbReference type="PIRSF" id="PIRSF006268">
    <property type="entry name" value="ApbE"/>
    <property type="match status" value="1"/>
</dbReference>
<keyword evidence="12" id="KW-0732">Signal</keyword>